<sequence>MEVKEKMIKDLKASDIQKCTETNKLKHELEESNKMVRRLFEELSLGLQEKDHIERQGMGLDVNASGAEDYESEANEAPVEGAEVGVAGSTMDVGEGSTKKSNEANWEARGRYQKALMTSLNSMHHYRFFFERSGVE</sequence>
<accession>A0A5P1FC05</accession>
<reference evidence="3" key="1">
    <citation type="journal article" date="2017" name="Nat. Commun.">
        <title>The asparagus genome sheds light on the origin and evolution of a young Y chromosome.</title>
        <authorList>
            <person name="Harkess A."/>
            <person name="Zhou J."/>
            <person name="Xu C."/>
            <person name="Bowers J.E."/>
            <person name="Van der Hulst R."/>
            <person name="Ayyampalayam S."/>
            <person name="Mercati F."/>
            <person name="Riccardi P."/>
            <person name="McKain M.R."/>
            <person name="Kakrana A."/>
            <person name="Tang H."/>
            <person name="Ray J."/>
            <person name="Groenendijk J."/>
            <person name="Arikit S."/>
            <person name="Mathioni S.M."/>
            <person name="Nakano M."/>
            <person name="Shan H."/>
            <person name="Telgmann-Rauber A."/>
            <person name="Kanno A."/>
            <person name="Yue Z."/>
            <person name="Chen H."/>
            <person name="Li W."/>
            <person name="Chen Y."/>
            <person name="Xu X."/>
            <person name="Zhang Y."/>
            <person name="Luo S."/>
            <person name="Chen H."/>
            <person name="Gao J."/>
            <person name="Mao Z."/>
            <person name="Pires J.C."/>
            <person name="Luo M."/>
            <person name="Kudrna D."/>
            <person name="Wing R.A."/>
            <person name="Meyers B.C."/>
            <person name="Yi K."/>
            <person name="Kong H."/>
            <person name="Lavrijsen P."/>
            <person name="Sunseri F."/>
            <person name="Falavigna A."/>
            <person name="Ye Y."/>
            <person name="Leebens-Mack J.H."/>
            <person name="Chen G."/>
        </authorList>
    </citation>
    <scope>NUCLEOTIDE SEQUENCE [LARGE SCALE GENOMIC DNA]</scope>
    <source>
        <strain evidence="3">cv. DH0086</strain>
    </source>
</reference>
<organism evidence="2 3">
    <name type="scientific">Asparagus officinalis</name>
    <name type="common">Garden asparagus</name>
    <dbReference type="NCBI Taxonomy" id="4686"/>
    <lineage>
        <taxon>Eukaryota</taxon>
        <taxon>Viridiplantae</taxon>
        <taxon>Streptophyta</taxon>
        <taxon>Embryophyta</taxon>
        <taxon>Tracheophyta</taxon>
        <taxon>Spermatophyta</taxon>
        <taxon>Magnoliopsida</taxon>
        <taxon>Liliopsida</taxon>
        <taxon>Asparagales</taxon>
        <taxon>Asparagaceae</taxon>
        <taxon>Asparagoideae</taxon>
        <taxon>Asparagus</taxon>
    </lineage>
</organism>
<keyword evidence="3" id="KW-1185">Reference proteome</keyword>
<dbReference type="AlphaFoldDB" id="A0A5P1FC05"/>
<proteinExistence type="predicted"/>
<protein>
    <submittedName>
        <fullName evidence="2">Uncharacterized protein</fullName>
    </submittedName>
</protein>
<dbReference type="EMBL" id="CM007383">
    <property type="protein sequence ID" value="ONK75908.1"/>
    <property type="molecule type" value="Genomic_DNA"/>
</dbReference>
<evidence type="ECO:0000313" key="2">
    <source>
        <dbReference type="EMBL" id="ONK75908.1"/>
    </source>
</evidence>
<name>A0A5P1FC05_ASPOF</name>
<dbReference type="Gramene" id="ONK75908">
    <property type="protein sequence ID" value="ONK75908"/>
    <property type="gene ID" value="A4U43_C03F21830"/>
</dbReference>
<evidence type="ECO:0000313" key="3">
    <source>
        <dbReference type="Proteomes" id="UP000243459"/>
    </source>
</evidence>
<feature type="region of interest" description="Disordered" evidence="1">
    <location>
        <begin position="56"/>
        <end position="106"/>
    </location>
</feature>
<dbReference type="Proteomes" id="UP000243459">
    <property type="component" value="Chromosome 3"/>
</dbReference>
<feature type="compositionally biased region" description="Basic and acidic residues" evidence="1">
    <location>
        <begin position="97"/>
        <end position="106"/>
    </location>
</feature>
<gene>
    <name evidence="2" type="ORF">A4U43_C03F21830</name>
</gene>
<evidence type="ECO:0000256" key="1">
    <source>
        <dbReference type="SAM" id="MobiDB-lite"/>
    </source>
</evidence>